<protein>
    <submittedName>
        <fullName evidence="1">Uncharacterized protein</fullName>
    </submittedName>
</protein>
<dbReference type="EMBL" id="DTGA01000091">
    <property type="protein sequence ID" value="HGB30932.1"/>
    <property type="molecule type" value="Genomic_DNA"/>
</dbReference>
<proteinExistence type="predicted"/>
<dbReference type="AlphaFoldDB" id="A0A7C3WVZ5"/>
<accession>A0A7C3WVZ5</accession>
<reference evidence="1" key="1">
    <citation type="journal article" date="2020" name="mSystems">
        <title>Genome- and Community-Level Interaction Insights into Carbon Utilization and Element Cycling Functions of Hydrothermarchaeota in Hydrothermal Sediment.</title>
        <authorList>
            <person name="Zhou Z."/>
            <person name="Liu Y."/>
            <person name="Xu W."/>
            <person name="Pan J."/>
            <person name="Luo Z.H."/>
            <person name="Li M."/>
        </authorList>
    </citation>
    <scope>NUCLEOTIDE SEQUENCE [LARGE SCALE GENOMIC DNA]</scope>
    <source>
        <strain evidence="1">SpSt-751</strain>
    </source>
</reference>
<evidence type="ECO:0000313" key="1">
    <source>
        <dbReference type="EMBL" id="HGB30932.1"/>
    </source>
</evidence>
<organism evidence="1">
    <name type="scientific">Dictyoglomus turgidum</name>
    <dbReference type="NCBI Taxonomy" id="513050"/>
    <lineage>
        <taxon>Bacteria</taxon>
        <taxon>Pseudomonadati</taxon>
        <taxon>Dictyoglomota</taxon>
        <taxon>Dictyoglomia</taxon>
        <taxon>Dictyoglomales</taxon>
        <taxon>Dictyoglomaceae</taxon>
        <taxon>Dictyoglomus</taxon>
    </lineage>
</organism>
<gene>
    <name evidence="1" type="ORF">ENV35_03545</name>
</gene>
<name>A0A7C3WVZ5_9BACT</name>
<comment type="caution">
    <text evidence="1">The sequence shown here is derived from an EMBL/GenBank/DDBJ whole genome shotgun (WGS) entry which is preliminary data.</text>
</comment>
<sequence length="238" mass="25952">MSFTSWEPYTNFVQTGLVDNRFVSGQFVLIASGPPRLSHVGGAGAFGSAIDVVGSGEAQVGNPAADNIVYPIGLVQNVTLSQSVNFSRLFEIGSARSYIIPGRAVGQLAFGTVYYDGPSLLRRLYAYYYDYLGNTQIASMIGSADSIHIPNPHDVVVPPGYENLFLNLASDMFAQPFGLLMYIKDNNKNVMGALYLEQAVIPMHTWATDAQGLMISEGVTLQYERLVPIKMRVAKLRV</sequence>